<keyword evidence="3" id="KW-1185">Reference proteome</keyword>
<evidence type="ECO:0000313" key="2">
    <source>
        <dbReference type="EMBL" id="MDR6238785.1"/>
    </source>
</evidence>
<protein>
    <submittedName>
        <fullName evidence="2">Uncharacterized protein</fullName>
    </submittedName>
</protein>
<evidence type="ECO:0000313" key="3">
    <source>
        <dbReference type="Proteomes" id="UP001185092"/>
    </source>
</evidence>
<dbReference type="EMBL" id="JAVDQD010000002">
    <property type="protein sequence ID" value="MDR6238785.1"/>
    <property type="molecule type" value="Genomic_DNA"/>
</dbReference>
<reference evidence="2" key="1">
    <citation type="submission" date="2023-07" db="EMBL/GenBank/DDBJ databases">
        <title>Genomic Encyclopedia of Type Strains, Phase IV (KMG-IV): sequencing the most valuable type-strain genomes for metagenomic binning, comparative biology and taxonomic classification.</title>
        <authorList>
            <person name="Goeker M."/>
        </authorList>
    </citation>
    <scope>NUCLEOTIDE SEQUENCE</scope>
    <source>
        <strain evidence="2">DSM 26174</strain>
    </source>
</reference>
<dbReference type="Proteomes" id="UP001185092">
    <property type="component" value="Unassembled WGS sequence"/>
</dbReference>
<feature type="compositionally biased region" description="Basic and acidic residues" evidence="1">
    <location>
        <begin position="17"/>
        <end position="28"/>
    </location>
</feature>
<organism evidence="2 3">
    <name type="scientific">Aureibacter tunicatorum</name>
    <dbReference type="NCBI Taxonomy" id="866807"/>
    <lineage>
        <taxon>Bacteria</taxon>
        <taxon>Pseudomonadati</taxon>
        <taxon>Bacteroidota</taxon>
        <taxon>Cytophagia</taxon>
        <taxon>Cytophagales</taxon>
        <taxon>Persicobacteraceae</taxon>
        <taxon>Aureibacter</taxon>
    </lineage>
</organism>
<comment type="caution">
    <text evidence="2">The sequence shown here is derived from an EMBL/GenBank/DDBJ whole genome shotgun (WGS) entry which is preliminary data.</text>
</comment>
<proteinExistence type="predicted"/>
<dbReference type="RefSeq" id="WP_309938292.1">
    <property type="nucleotide sequence ID" value="NZ_AP025305.1"/>
</dbReference>
<accession>A0AAE3XMT4</accession>
<sequence length="75" mass="9038">MSRSFRKTKIHGITTARSEKQDKRDANRKFRRVSKQKVSDEERLFPVMREVSNVWAFAKDGKIYDSDMRDKEMRK</sequence>
<feature type="compositionally biased region" description="Basic residues" evidence="1">
    <location>
        <begin position="1"/>
        <end position="10"/>
    </location>
</feature>
<feature type="region of interest" description="Disordered" evidence="1">
    <location>
        <begin position="1"/>
        <end position="34"/>
    </location>
</feature>
<dbReference type="AlphaFoldDB" id="A0AAE3XMT4"/>
<gene>
    <name evidence="2" type="ORF">HNQ88_001822</name>
</gene>
<name>A0AAE3XMT4_9BACT</name>
<evidence type="ECO:0000256" key="1">
    <source>
        <dbReference type="SAM" id="MobiDB-lite"/>
    </source>
</evidence>